<reference evidence="2" key="1">
    <citation type="submission" date="2022-07" db="EMBL/GenBank/DDBJ databases">
        <authorList>
            <person name="Trinca V."/>
            <person name="Uliana J.V.C."/>
            <person name="Torres T.T."/>
            <person name="Ward R.J."/>
            <person name="Monesi N."/>
        </authorList>
    </citation>
    <scope>NUCLEOTIDE SEQUENCE</scope>
    <source>
        <strain evidence="2">HSMRA1968</strain>
        <tissue evidence="2">Whole embryos</tissue>
    </source>
</reference>
<dbReference type="EMBL" id="WJQU01000002">
    <property type="protein sequence ID" value="KAJ6641860.1"/>
    <property type="molecule type" value="Genomic_DNA"/>
</dbReference>
<name>A0A9Q0S376_9DIPT</name>
<keyword evidence="1" id="KW-1133">Transmembrane helix</keyword>
<dbReference type="Proteomes" id="UP001151699">
    <property type="component" value="Chromosome B"/>
</dbReference>
<sequence length="263" mass="28931">MDGKSDAVSVSYHGSSTRLQSSVTEDLLYAQVPEDELYRVHPILGVLKYHKLMSDRWSFTSLHSTTDKFADMIIYFDSVAEPNTVQQEAKENISDQFASQQLRNWQSSSKCGKNDDSNSIVLGPGWLTVTVLVGVIFFRITGGTRGLSAEPGVFGLKWMTWVADFVAAVVANGIGCVVAFVFHYTLMDHFQVAILFAKLLILSIRAFSSITSLVVSSTKSSINSSPIRSLAISLLFSTTSLDKNRSNKLNFSISSLSFNFVGK</sequence>
<feature type="transmembrane region" description="Helical" evidence="1">
    <location>
        <begin position="161"/>
        <end position="186"/>
    </location>
</feature>
<keyword evidence="1" id="KW-0472">Membrane</keyword>
<evidence type="ECO:0000256" key="1">
    <source>
        <dbReference type="SAM" id="Phobius"/>
    </source>
</evidence>
<feature type="transmembrane region" description="Helical" evidence="1">
    <location>
        <begin position="120"/>
        <end position="140"/>
    </location>
</feature>
<dbReference type="AlphaFoldDB" id="A0A9Q0S376"/>
<gene>
    <name evidence="2" type="ORF">Bhyg_06805</name>
</gene>
<proteinExistence type="predicted"/>
<evidence type="ECO:0000313" key="3">
    <source>
        <dbReference type="Proteomes" id="UP001151699"/>
    </source>
</evidence>
<keyword evidence="3" id="KW-1185">Reference proteome</keyword>
<organism evidence="2 3">
    <name type="scientific">Pseudolycoriella hygida</name>
    <dbReference type="NCBI Taxonomy" id="35572"/>
    <lineage>
        <taxon>Eukaryota</taxon>
        <taxon>Metazoa</taxon>
        <taxon>Ecdysozoa</taxon>
        <taxon>Arthropoda</taxon>
        <taxon>Hexapoda</taxon>
        <taxon>Insecta</taxon>
        <taxon>Pterygota</taxon>
        <taxon>Neoptera</taxon>
        <taxon>Endopterygota</taxon>
        <taxon>Diptera</taxon>
        <taxon>Nematocera</taxon>
        <taxon>Sciaroidea</taxon>
        <taxon>Sciaridae</taxon>
        <taxon>Pseudolycoriella</taxon>
    </lineage>
</organism>
<feature type="transmembrane region" description="Helical" evidence="1">
    <location>
        <begin position="192"/>
        <end position="215"/>
    </location>
</feature>
<evidence type="ECO:0000313" key="2">
    <source>
        <dbReference type="EMBL" id="KAJ6641860.1"/>
    </source>
</evidence>
<protein>
    <submittedName>
        <fullName evidence="2">Uncharacterized protein</fullName>
    </submittedName>
</protein>
<keyword evidence="1" id="KW-0812">Transmembrane</keyword>
<comment type="caution">
    <text evidence="2">The sequence shown here is derived from an EMBL/GenBank/DDBJ whole genome shotgun (WGS) entry which is preliminary data.</text>
</comment>
<accession>A0A9Q0S376</accession>